<comment type="caution">
    <text evidence="2">The sequence shown here is derived from an EMBL/GenBank/DDBJ whole genome shotgun (WGS) entry which is preliminary data.</text>
</comment>
<evidence type="ECO:0000313" key="2">
    <source>
        <dbReference type="EMBL" id="MPN55575.1"/>
    </source>
</evidence>
<dbReference type="Gene3D" id="3.20.20.70">
    <property type="entry name" value="Aldolase class I"/>
    <property type="match status" value="1"/>
</dbReference>
<organism evidence="2">
    <name type="scientific">bioreactor metagenome</name>
    <dbReference type="NCBI Taxonomy" id="1076179"/>
    <lineage>
        <taxon>unclassified sequences</taxon>
        <taxon>metagenomes</taxon>
        <taxon>ecological metagenomes</taxon>
    </lineage>
</organism>
<evidence type="ECO:0008006" key="3">
    <source>
        <dbReference type="Google" id="ProtNLM"/>
    </source>
</evidence>
<dbReference type="PANTHER" id="PTHR43273">
    <property type="entry name" value="ANAEROBIC SULFATASE-MATURATING ENZYME HOMOLOG ASLB-RELATED"/>
    <property type="match status" value="1"/>
</dbReference>
<name>A0A645IVX9_9ZZZZ</name>
<dbReference type="AlphaFoldDB" id="A0A645IVX9"/>
<dbReference type="PANTHER" id="PTHR43273:SF3">
    <property type="entry name" value="ANAEROBIC SULFATASE-MATURATING ENZYME HOMOLOG ASLB-RELATED"/>
    <property type="match status" value="1"/>
</dbReference>
<dbReference type="NCBIfam" id="TIGR04085">
    <property type="entry name" value="rSAM_more_4Fe4S"/>
    <property type="match status" value="1"/>
</dbReference>
<evidence type="ECO:0000256" key="1">
    <source>
        <dbReference type="ARBA" id="ARBA00001966"/>
    </source>
</evidence>
<sequence length="112" mass="12937">MAASKQQRKFGMAKTQVAAECERCEWRLACHGGCPKHRIHKSGERWHNHLCEGYKAIFSHMNPYLRFMAEQIQHQRPPAAIMQVAAMIAARETRFPGRDNEDLNRAGFETQK</sequence>
<proteinExistence type="predicted"/>
<reference evidence="2" key="1">
    <citation type="submission" date="2019-08" db="EMBL/GenBank/DDBJ databases">
        <authorList>
            <person name="Kucharzyk K."/>
            <person name="Murdoch R.W."/>
            <person name="Higgins S."/>
            <person name="Loffler F."/>
        </authorList>
    </citation>
    <scope>NUCLEOTIDE SEQUENCE</scope>
</reference>
<dbReference type="InterPro" id="IPR023867">
    <property type="entry name" value="Sulphatase_maturase_rSAM"/>
</dbReference>
<accession>A0A645IVX9</accession>
<comment type="cofactor">
    <cofactor evidence="1">
        <name>[4Fe-4S] cluster</name>
        <dbReference type="ChEBI" id="CHEBI:49883"/>
    </cofactor>
</comment>
<gene>
    <name evidence="2" type="ORF">SDC9_203259</name>
</gene>
<dbReference type="InterPro" id="IPR013785">
    <property type="entry name" value="Aldolase_TIM"/>
</dbReference>
<dbReference type="InterPro" id="IPR023885">
    <property type="entry name" value="4Fe4S-binding_SPASM_dom"/>
</dbReference>
<dbReference type="EMBL" id="VSSQ01125006">
    <property type="protein sequence ID" value="MPN55575.1"/>
    <property type="molecule type" value="Genomic_DNA"/>
</dbReference>
<dbReference type="GO" id="GO:0016491">
    <property type="term" value="F:oxidoreductase activity"/>
    <property type="evidence" value="ECO:0007669"/>
    <property type="project" value="InterPro"/>
</dbReference>
<protein>
    <recommendedName>
        <fullName evidence="3">Anaerobic sulfatase-maturating enzyme</fullName>
    </recommendedName>
</protein>